<proteinExistence type="predicted"/>
<sequence>MVGLMLKDFYESFCIKKNLIGFICSILLYGMVFFLMPSEYIVILLVVLTIPMTSVSPLQYSIEQDELSKFDQMLLTYPISKKTIVMTKILETYIFSFASFLLLSLPVVLLAIYGYHIISLQEGLLVLSISVIFTLIMLPINNAGFLTFGNKKGTILYVVTLVAFVIGFITLNFFVGVEQLLLIPLNRWLLYGSVLAIIINILGYFACLKIYEIRHS</sequence>
<keyword evidence="1" id="KW-0812">Transmembrane</keyword>
<protein>
    <submittedName>
        <fullName evidence="2">ABC-2 transporter permease</fullName>
    </submittedName>
</protein>
<accession>A0ABR7KJ83</accession>
<reference evidence="2 3" key="1">
    <citation type="submission" date="2020-08" db="EMBL/GenBank/DDBJ databases">
        <authorList>
            <person name="Liu C."/>
            <person name="Sun Q."/>
        </authorList>
    </citation>
    <scope>NUCLEOTIDE SEQUENCE [LARGE SCALE GENOMIC DNA]</scope>
    <source>
        <strain evidence="2 3">L34</strain>
    </source>
</reference>
<evidence type="ECO:0000313" key="3">
    <source>
        <dbReference type="Proteomes" id="UP000649075"/>
    </source>
</evidence>
<feature type="transmembrane region" description="Helical" evidence="1">
    <location>
        <begin position="92"/>
        <end position="118"/>
    </location>
</feature>
<keyword evidence="1" id="KW-1133">Transmembrane helix</keyword>
<feature type="transmembrane region" description="Helical" evidence="1">
    <location>
        <begin position="20"/>
        <end position="48"/>
    </location>
</feature>
<dbReference type="EMBL" id="JACRWH010000037">
    <property type="protein sequence ID" value="MBC6012790.1"/>
    <property type="molecule type" value="Genomic_DNA"/>
</dbReference>
<keyword evidence="3" id="KW-1185">Reference proteome</keyword>
<dbReference type="Pfam" id="PF13346">
    <property type="entry name" value="ABC2_membrane_5"/>
    <property type="match status" value="1"/>
</dbReference>
<feature type="transmembrane region" description="Helical" evidence="1">
    <location>
        <begin position="188"/>
        <end position="211"/>
    </location>
</feature>
<dbReference type="RefSeq" id="WP_186999364.1">
    <property type="nucleotide sequence ID" value="NZ_JACRWH010000037.1"/>
</dbReference>
<feature type="transmembrane region" description="Helical" evidence="1">
    <location>
        <begin position="124"/>
        <end position="148"/>
    </location>
</feature>
<keyword evidence="1" id="KW-0472">Membrane</keyword>
<comment type="caution">
    <text evidence="2">The sequence shown here is derived from an EMBL/GenBank/DDBJ whole genome shotgun (WGS) entry which is preliminary data.</text>
</comment>
<dbReference type="Proteomes" id="UP000649075">
    <property type="component" value="Unassembled WGS sequence"/>
</dbReference>
<organism evidence="2 3">
    <name type="scientific">Holdemanella hominis</name>
    <dbReference type="NCBI Taxonomy" id="2764327"/>
    <lineage>
        <taxon>Bacteria</taxon>
        <taxon>Bacillati</taxon>
        <taxon>Bacillota</taxon>
        <taxon>Erysipelotrichia</taxon>
        <taxon>Erysipelotrichales</taxon>
        <taxon>Erysipelotrichaceae</taxon>
        <taxon>Holdemanella</taxon>
    </lineage>
</organism>
<dbReference type="InterPro" id="IPR025699">
    <property type="entry name" value="ABC2_memb-like"/>
</dbReference>
<feature type="transmembrane region" description="Helical" evidence="1">
    <location>
        <begin position="155"/>
        <end position="176"/>
    </location>
</feature>
<evidence type="ECO:0000313" key="2">
    <source>
        <dbReference type="EMBL" id="MBC6012790.1"/>
    </source>
</evidence>
<name>A0ABR7KJ83_9FIRM</name>
<gene>
    <name evidence="2" type="ORF">H8911_08585</name>
</gene>
<evidence type="ECO:0000256" key="1">
    <source>
        <dbReference type="SAM" id="Phobius"/>
    </source>
</evidence>